<dbReference type="AlphaFoldDB" id="A0A4Q1BLT8"/>
<dbReference type="Proteomes" id="UP000289152">
    <property type="component" value="Unassembled WGS sequence"/>
</dbReference>
<evidence type="ECO:0000313" key="3">
    <source>
        <dbReference type="Proteomes" id="UP000289152"/>
    </source>
</evidence>
<organism evidence="2 3">
    <name type="scientific">Tremella mesenterica</name>
    <name type="common">Jelly fungus</name>
    <dbReference type="NCBI Taxonomy" id="5217"/>
    <lineage>
        <taxon>Eukaryota</taxon>
        <taxon>Fungi</taxon>
        <taxon>Dikarya</taxon>
        <taxon>Basidiomycota</taxon>
        <taxon>Agaricomycotina</taxon>
        <taxon>Tremellomycetes</taxon>
        <taxon>Tremellales</taxon>
        <taxon>Tremellaceae</taxon>
        <taxon>Tremella</taxon>
    </lineage>
</organism>
<gene>
    <name evidence="2" type="ORF">M231_03930</name>
</gene>
<proteinExistence type="predicted"/>
<comment type="caution">
    <text evidence="2">The sequence shown here is derived from an EMBL/GenBank/DDBJ whole genome shotgun (WGS) entry which is preliminary data.</text>
</comment>
<dbReference type="EMBL" id="SDIL01000042">
    <property type="protein sequence ID" value="RXK38754.1"/>
    <property type="molecule type" value="Genomic_DNA"/>
</dbReference>
<sequence length="225" mass="24668">MAEDTVPSMPENTESTFPPRSQRPTGPMTSATSGAPRSSRRPPRPPPGTTEGTGFPPGMSRSSARMGMPQSTQDYPPPPQEMDDGTFNPFTSGTAPGPSARQRPSQPNSSGGLPPRGPRTRAPPREETSNVPTQPTTAPPPEESTKAHKAKHRHRSDFKHVEVEDYEDRPSTDFKAKWQGEASGRSLWFGLPSNYNGTEHRTPQGLVRKIAKHRRKHNQSEDTDT</sequence>
<name>A0A4Q1BLT8_TREME</name>
<keyword evidence="3" id="KW-1185">Reference proteome</keyword>
<evidence type="ECO:0000313" key="2">
    <source>
        <dbReference type="EMBL" id="RXK38754.1"/>
    </source>
</evidence>
<feature type="compositionally biased region" description="Basic and acidic residues" evidence="1">
    <location>
        <begin position="158"/>
        <end position="172"/>
    </location>
</feature>
<feature type="compositionally biased region" description="Polar residues" evidence="1">
    <location>
        <begin position="10"/>
        <end position="28"/>
    </location>
</feature>
<accession>A0A4Q1BLT8</accession>
<reference evidence="2 3" key="1">
    <citation type="submission" date="2016-06" db="EMBL/GenBank/DDBJ databases">
        <title>Evolution of pathogenesis and genome organization in the Tremellales.</title>
        <authorList>
            <person name="Cuomo C."/>
            <person name="Litvintseva A."/>
            <person name="Heitman J."/>
            <person name="Chen Y."/>
            <person name="Sun S."/>
            <person name="Springer D."/>
            <person name="Dromer F."/>
            <person name="Young S."/>
            <person name="Zeng Q."/>
            <person name="Chapman S."/>
            <person name="Gujja S."/>
            <person name="Saif S."/>
            <person name="Birren B."/>
        </authorList>
    </citation>
    <scope>NUCLEOTIDE SEQUENCE [LARGE SCALE GENOMIC DNA]</scope>
    <source>
        <strain evidence="2 3">ATCC 28783</strain>
    </source>
</reference>
<protein>
    <submittedName>
        <fullName evidence="2">Uncharacterized protein</fullName>
    </submittedName>
</protein>
<feature type="compositionally biased region" description="Low complexity" evidence="1">
    <location>
        <begin position="49"/>
        <end position="58"/>
    </location>
</feature>
<evidence type="ECO:0000256" key="1">
    <source>
        <dbReference type="SAM" id="MobiDB-lite"/>
    </source>
</evidence>
<dbReference type="InParanoid" id="A0A4Q1BLT8"/>
<feature type="region of interest" description="Disordered" evidence="1">
    <location>
        <begin position="1"/>
        <end position="172"/>
    </location>
</feature>
<dbReference type="VEuPathDB" id="FungiDB:TREMEDRAFT_64831"/>
<feature type="compositionally biased region" description="Basic residues" evidence="1">
    <location>
        <begin position="147"/>
        <end position="157"/>
    </location>
</feature>